<protein>
    <submittedName>
        <fullName evidence="1">Uncharacterized protein</fullName>
    </submittedName>
</protein>
<dbReference type="KEGG" id="cbw:RR42_m0081"/>
<accession>A0A0C4YAG6</accession>
<dbReference type="AlphaFoldDB" id="A0A0C4YAG6"/>
<dbReference type="EMBL" id="CP010536">
    <property type="protein sequence ID" value="AJG17496.1"/>
    <property type="molecule type" value="Genomic_DNA"/>
</dbReference>
<evidence type="ECO:0000313" key="2">
    <source>
        <dbReference type="Proteomes" id="UP000031843"/>
    </source>
</evidence>
<reference evidence="1 2" key="1">
    <citation type="journal article" date="2015" name="Genome Announc.">
        <title>Complete Genome Sequence of Cupriavidus basilensis 4G11, Isolated from the Oak Ridge Field Research Center Site.</title>
        <authorList>
            <person name="Ray J."/>
            <person name="Waters R.J."/>
            <person name="Skerker J.M."/>
            <person name="Kuehl J.V."/>
            <person name="Price M.N."/>
            <person name="Huang J."/>
            <person name="Chakraborty R."/>
            <person name="Arkin A.P."/>
            <person name="Deutschbauer A."/>
        </authorList>
    </citation>
    <scope>NUCLEOTIDE SEQUENCE [LARGE SCALE GENOMIC DNA]</scope>
    <source>
        <strain evidence="1">4G11</strain>
    </source>
</reference>
<evidence type="ECO:0000313" key="1">
    <source>
        <dbReference type="EMBL" id="AJG17496.1"/>
    </source>
</evidence>
<dbReference type="Proteomes" id="UP000031843">
    <property type="component" value="Chromosome main"/>
</dbReference>
<name>A0A0C4YAG6_9BURK</name>
<organism evidence="1 2">
    <name type="scientific">Cupriavidus basilensis</name>
    <dbReference type="NCBI Taxonomy" id="68895"/>
    <lineage>
        <taxon>Bacteria</taxon>
        <taxon>Pseudomonadati</taxon>
        <taxon>Pseudomonadota</taxon>
        <taxon>Betaproteobacteria</taxon>
        <taxon>Burkholderiales</taxon>
        <taxon>Burkholderiaceae</taxon>
        <taxon>Cupriavidus</taxon>
    </lineage>
</organism>
<proteinExistence type="predicted"/>
<sequence>MNGSCRRRLRNFSSDGLLSRLLMTDSPASSGHSLAPVAPITARPAGVQAFPAKLHGYEDRITGR</sequence>
<keyword evidence="2" id="KW-1185">Reference proteome</keyword>
<dbReference type="STRING" id="68895.RR42_m0081"/>
<gene>
    <name evidence="1" type="ORF">RR42_m0081</name>
</gene>